<evidence type="ECO:0000313" key="13">
    <source>
        <dbReference type="EMBL" id="KAK2142246.1"/>
    </source>
</evidence>
<reference evidence="13" key="1">
    <citation type="journal article" date="2023" name="Mol. Biol. Evol.">
        <title>Third-Generation Sequencing Reveals the Adaptive Role of the Epigenome in Three Deep-Sea Polychaetes.</title>
        <authorList>
            <person name="Perez M."/>
            <person name="Aroh O."/>
            <person name="Sun Y."/>
            <person name="Lan Y."/>
            <person name="Juniper S.K."/>
            <person name="Young C.R."/>
            <person name="Angers B."/>
            <person name="Qian P.Y."/>
        </authorList>
    </citation>
    <scope>NUCLEOTIDE SEQUENCE</scope>
    <source>
        <strain evidence="13">P08H-3</strain>
    </source>
</reference>
<gene>
    <name evidence="13" type="ORF">LSH36_980g00016</name>
</gene>
<dbReference type="InterPro" id="IPR000405">
    <property type="entry name" value="Galanin_rcpt"/>
</dbReference>
<evidence type="ECO:0000256" key="2">
    <source>
        <dbReference type="ARBA" id="ARBA00022475"/>
    </source>
</evidence>
<dbReference type="Gene3D" id="1.20.1070.10">
    <property type="entry name" value="Rhodopsin 7-helix transmembrane proteins"/>
    <property type="match status" value="1"/>
</dbReference>
<evidence type="ECO:0000256" key="6">
    <source>
        <dbReference type="ARBA" id="ARBA00023136"/>
    </source>
</evidence>
<feature type="transmembrane region" description="Helical" evidence="11">
    <location>
        <begin position="176"/>
        <end position="197"/>
    </location>
</feature>
<dbReference type="Proteomes" id="UP001208570">
    <property type="component" value="Unassembled WGS sequence"/>
</dbReference>
<keyword evidence="8" id="KW-0675">Receptor</keyword>
<dbReference type="SUPFAM" id="SSF81321">
    <property type="entry name" value="Family A G protein-coupled receptor-like"/>
    <property type="match status" value="1"/>
</dbReference>
<dbReference type="PANTHER" id="PTHR45695">
    <property type="entry name" value="LEUCOKININ RECEPTOR-RELATED"/>
    <property type="match status" value="1"/>
</dbReference>
<dbReference type="EMBL" id="JAODUP010000980">
    <property type="protein sequence ID" value="KAK2142246.1"/>
    <property type="molecule type" value="Genomic_DNA"/>
</dbReference>
<keyword evidence="3 11" id="KW-0812">Transmembrane</keyword>
<evidence type="ECO:0000256" key="3">
    <source>
        <dbReference type="ARBA" id="ARBA00022692"/>
    </source>
</evidence>
<dbReference type="SMART" id="SM01381">
    <property type="entry name" value="7TM_GPCR_Srsx"/>
    <property type="match status" value="1"/>
</dbReference>
<evidence type="ECO:0000256" key="10">
    <source>
        <dbReference type="ARBA" id="ARBA00023224"/>
    </source>
</evidence>
<feature type="domain" description="G-protein coupled receptors family 1 profile" evidence="12">
    <location>
        <begin position="75"/>
        <end position="323"/>
    </location>
</feature>
<dbReference type="PROSITE" id="PS50262">
    <property type="entry name" value="G_PROTEIN_RECEP_F1_2"/>
    <property type="match status" value="1"/>
</dbReference>
<feature type="transmembrane region" description="Helical" evidence="11">
    <location>
        <begin position="96"/>
        <end position="116"/>
    </location>
</feature>
<evidence type="ECO:0000259" key="12">
    <source>
        <dbReference type="PROSITE" id="PS50262"/>
    </source>
</evidence>
<keyword evidence="7" id="KW-1015">Disulfide bond</keyword>
<evidence type="ECO:0000256" key="5">
    <source>
        <dbReference type="ARBA" id="ARBA00023040"/>
    </source>
</evidence>
<dbReference type="PRINTS" id="PR00237">
    <property type="entry name" value="GPCRRHODOPSN"/>
</dbReference>
<feature type="transmembrane region" description="Helical" evidence="11">
    <location>
        <begin position="136"/>
        <end position="155"/>
    </location>
</feature>
<protein>
    <recommendedName>
        <fullName evidence="12">G-protein coupled receptors family 1 profile domain-containing protein</fullName>
    </recommendedName>
</protein>
<evidence type="ECO:0000256" key="11">
    <source>
        <dbReference type="SAM" id="Phobius"/>
    </source>
</evidence>
<evidence type="ECO:0000256" key="9">
    <source>
        <dbReference type="ARBA" id="ARBA00023180"/>
    </source>
</evidence>
<keyword evidence="6 11" id="KW-0472">Membrane</keyword>
<evidence type="ECO:0000313" key="14">
    <source>
        <dbReference type="Proteomes" id="UP001208570"/>
    </source>
</evidence>
<keyword evidence="2" id="KW-1003">Cell membrane</keyword>
<dbReference type="Pfam" id="PF00001">
    <property type="entry name" value="7tm_1"/>
    <property type="match status" value="1"/>
</dbReference>
<dbReference type="GO" id="GO:0005886">
    <property type="term" value="C:plasma membrane"/>
    <property type="evidence" value="ECO:0007669"/>
    <property type="project" value="UniProtKB-SubCell"/>
</dbReference>
<proteinExistence type="predicted"/>
<comment type="caution">
    <text evidence="13">The sequence shown here is derived from an EMBL/GenBank/DDBJ whole genome shotgun (WGS) entry which is preliminary data.</text>
</comment>
<keyword evidence="10" id="KW-0807">Transducer</keyword>
<dbReference type="AlphaFoldDB" id="A0AAD9IWG9"/>
<feature type="transmembrane region" description="Helical" evidence="11">
    <location>
        <begin position="51"/>
        <end position="84"/>
    </location>
</feature>
<evidence type="ECO:0000256" key="4">
    <source>
        <dbReference type="ARBA" id="ARBA00022989"/>
    </source>
</evidence>
<feature type="transmembrane region" description="Helical" evidence="11">
    <location>
        <begin position="217"/>
        <end position="244"/>
    </location>
</feature>
<dbReference type="PANTHER" id="PTHR45695:SF23">
    <property type="entry name" value="GALANIN-LIKE G-PROTEIN COUPLED RECEPTOR NPR-9"/>
    <property type="match status" value="1"/>
</dbReference>
<evidence type="ECO:0000256" key="7">
    <source>
        <dbReference type="ARBA" id="ARBA00023157"/>
    </source>
</evidence>
<keyword evidence="4 11" id="KW-1133">Transmembrane helix</keyword>
<accession>A0AAD9IWG9</accession>
<keyword evidence="14" id="KW-1185">Reference proteome</keyword>
<organism evidence="13 14">
    <name type="scientific">Paralvinella palmiformis</name>
    <dbReference type="NCBI Taxonomy" id="53620"/>
    <lineage>
        <taxon>Eukaryota</taxon>
        <taxon>Metazoa</taxon>
        <taxon>Spiralia</taxon>
        <taxon>Lophotrochozoa</taxon>
        <taxon>Annelida</taxon>
        <taxon>Polychaeta</taxon>
        <taxon>Sedentaria</taxon>
        <taxon>Canalipalpata</taxon>
        <taxon>Terebellida</taxon>
        <taxon>Terebelliformia</taxon>
        <taxon>Alvinellidae</taxon>
        <taxon>Paralvinella</taxon>
    </lineage>
</organism>
<dbReference type="PRINTS" id="PR00663">
    <property type="entry name" value="GALANINR"/>
</dbReference>
<dbReference type="InterPro" id="IPR017452">
    <property type="entry name" value="GPCR_Rhodpsn_7TM"/>
</dbReference>
<sequence length="367" mass="41352">MEEGEPLTNSNNIINNNNHINNNNDTVLYNASHNINAYYYYMDEEAVNRLLFYYVLWTFVCPIIFSIIIAAGTVGNALVIYVILSRSAMQTVTNILLLNLAISDVAFLLICVPLTAYKYVAATWPFGDPMCKLVNYVIYVTAYVTVYTLVAISVLRYLTVVHNNETARYRTRRNVVLVNAVIWLVILAVNVPSVLIQEVKRFDDNFSYCGLSDGTTNAFFLTFFIFGYALPLFVICLLYLVVLCHLTRAGASTAMEQTRSRTARASKVIILVIAIFTVSWLPQHVNQMLSAYGTVPEGKAYEVFRILCNCMAYGNSCANPVIYNFVSKDFKKGFKEVVGCKKRTPERRRNDDADLELNGEVARAAIL</sequence>
<keyword evidence="9" id="KW-0325">Glycoprotein</keyword>
<evidence type="ECO:0000256" key="1">
    <source>
        <dbReference type="ARBA" id="ARBA00004651"/>
    </source>
</evidence>
<name>A0AAD9IWG9_9ANNE</name>
<dbReference type="GO" id="GO:0004930">
    <property type="term" value="F:G protein-coupled receptor activity"/>
    <property type="evidence" value="ECO:0007669"/>
    <property type="project" value="UniProtKB-KW"/>
</dbReference>
<evidence type="ECO:0000256" key="8">
    <source>
        <dbReference type="ARBA" id="ARBA00023170"/>
    </source>
</evidence>
<dbReference type="InterPro" id="IPR000276">
    <property type="entry name" value="GPCR_Rhodpsn"/>
</dbReference>
<feature type="transmembrane region" description="Helical" evidence="11">
    <location>
        <begin position="265"/>
        <end position="282"/>
    </location>
</feature>
<comment type="subcellular location">
    <subcellularLocation>
        <location evidence="1">Cell membrane</location>
        <topology evidence="1">Multi-pass membrane protein</topology>
    </subcellularLocation>
</comment>
<keyword evidence="5" id="KW-0297">G-protein coupled receptor</keyword>